<dbReference type="Pfam" id="PF02234">
    <property type="entry name" value="CDI"/>
    <property type="match status" value="1"/>
</dbReference>
<keyword evidence="4" id="KW-0539">Nucleus</keyword>
<evidence type="ECO:0000313" key="10">
    <source>
        <dbReference type="WBParaSite" id="TCNE_0001635001-mRNA-1"/>
    </source>
</evidence>
<evidence type="ECO:0000256" key="5">
    <source>
        <dbReference type="ARBA" id="ARBA00023306"/>
    </source>
</evidence>
<dbReference type="PANTHER" id="PTHR10265:SF45">
    <property type="entry name" value="DACAPO"/>
    <property type="match status" value="1"/>
</dbReference>
<dbReference type="GO" id="GO:0005634">
    <property type="term" value="C:nucleus"/>
    <property type="evidence" value="ECO:0007669"/>
    <property type="project" value="UniProtKB-SubCell"/>
</dbReference>
<accession>A0A183V6H9</accession>
<evidence type="ECO:0000256" key="2">
    <source>
        <dbReference type="ARBA" id="ARBA00006726"/>
    </source>
</evidence>
<evidence type="ECO:0000313" key="8">
    <source>
        <dbReference type="EMBL" id="VDM47670.1"/>
    </source>
</evidence>
<feature type="region of interest" description="Disordered" evidence="6">
    <location>
        <begin position="1"/>
        <end position="26"/>
    </location>
</feature>
<sequence length="433" mass="47687">MPQKPKVRCSRSTLTSASGSAGIGGVKKKDSARRCLFGKPGKKGTDTWLANSLKQIDGSRASKFNFDFENDRPMVDEDGEYVFEAVDEKEIYLPEERHRRIAPPPIAAENEVVPRIEAEEEDQHLGDYVAMNTRSRDVARNTASACMASTSAGSAASVVTDGSGRSVSELGNVRKTVGKPETKKQVSEAGVSGKRKRPMKQPIITIVIKFADGLHYWKAFDLRWPWPSSECLDGRGNGVTLIVDIARKEVLSNMERPCRGREPPESREKQRALIVLCFVTRWCGACNVDLSVAFTPKCITNGKRPLQRAKHLIVCIVILLAAVEKAQNEAPSPTAVVRLAVEAEGRLRVEADERDDILVVEQLPNYMPVVRKRRVVACKMELRDETKSSKYVIMATPQGVGAIKPGISKSADTGNVTFDSIIGVNEETDNHQK</sequence>
<evidence type="ECO:0000256" key="4">
    <source>
        <dbReference type="ARBA" id="ARBA00023242"/>
    </source>
</evidence>
<keyword evidence="9" id="KW-1185">Reference proteome</keyword>
<protein>
    <submittedName>
        <fullName evidence="10">CDI domain-containing protein</fullName>
    </submittedName>
</protein>
<comment type="subcellular location">
    <subcellularLocation>
        <location evidence="1">Nucleus</location>
    </subcellularLocation>
</comment>
<evidence type="ECO:0000256" key="1">
    <source>
        <dbReference type="ARBA" id="ARBA00004123"/>
    </source>
</evidence>
<evidence type="ECO:0000259" key="7">
    <source>
        <dbReference type="Pfam" id="PF02234"/>
    </source>
</evidence>
<reference evidence="8 9" key="2">
    <citation type="submission" date="2018-11" db="EMBL/GenBank/DDBJ databases">
        <authorList>
            <consortium name="Pathogen Informatics"/>
        </authorList>
    </citation>
    <scope>NUCLEOTIDE SEQUENCE [LARGE SCALE GENOMIC DNA]</scope>
</reference>
<dbReference type="InterPro" id="IPR003175">
    <property type="entry name" value="CDI_dom"/>
</dbReference>
<comment type="similarity">
    <text evidence="2">Belongs to the CDI family.</text>
</comment>
<evidence type="ECO:0000256" key="6">
    <source>
        <dbReference type="SAM" id="MobiDB-lite"/>
    </source>
</evidence>
<dbReference type="InterPro" id="IPR044898">
    <property type="entry name" value="CDI_dom_sf"/>
</dbReference>
<evidence type="ECO:0000256" key="3">
    <source>
        <dbReference type="ARBA" id="ARBA00023013"/>
    </source>
</evidence>
<dbReference type="WBParaSite" id="TCNE_0001635001-mRNA-1">
    <property type="protein sequence ID" value="TCNE_0001635001-mRNA-1"/>
    <property type="gene ID" value="TCNE_0001635001"/>
</dbReference>
<dbReference type="PANTHER" id="PTHR10265">
    <property type="entry name" value="CYCLIN-DEPENDENT KINASE INHIBITOR 1"/>
    <property type="match status" value="1"/>
</dbReference>
<feature type="compositionally biased region" description="Polar residues" evidence="6">
    <location>
        <begin position="10"/>
        <end position="19"/>
    </location>
</feature>
<dbReference type="GO" id="GO:0051726">
    <property type="term" value="P:regulation of cell cycle"/>
    <property type="evidence" value="ECO:0007669"/>
    <property type="project" value="InterPro"/>
</dbReference>
<feature type="domain" description="Cyclin-dependent kinase inhibitor" evidence="7">
    <location>
        <begin position="35"/>
        <end position="86"/>
    </location>
</feature>
<dbReference type="Gene3D" id="4.10.365.10">
    <property type="entry name" value="p27"/>
    <property type="match status" value="1"/>
</dbReference>
<dbReference type="EMBL" id="UYWY01023518">
    <property type="protein sequence ID" value="VDM47670.1"/>
    <property type="molecule type" value="Genomic_DNA"/>
</dbReference>
<dbReference type="GO" id="GO:0004861">
    <property type="term" value="F:cyclin-dependent protein serine/threonine kinase inhibitor activity"/>
    <property type="evidence" value="ECO:0007669"/>
    <property type="project" value="InterPro"/>
</dbReference>
<reference evidence="10" key="1">
    <citation type="submission" date="2016-06" db="UniProtKB">
        <authorList>
            <consortium name="WormBaseParasite"/>
        </authorList>
    </citation>
    <scope>IDENTIFICATION</scope>
</reference>
<dbReference type="Proteomes" id="UP000050794">
    <property type="component" value="Unassembled WGS sequence"/>
</dbReference>
<organism evidence="9 10">
    <name type="scientific">Toxocara canis</name>
    <name type="common">Canine roundworm</name>
    <dbReference type="NCBI Taxonomy" id="6265"/>
    <lineage>
        <taxon>Eukaryota</taxon>
        <taxon>Metazoa</taxon>
        <taxon>Ecdysozoa</taxon>
        <taxon>Nematoda</taxon>
        <taxon>Chromadorea</taxon>
        <taxon>Rhabditida</taxon>
        <taxon>Spirurina</taxon>
        <taxon>Ascaridomorpha</taxon>
        <taxon>Ascaridoidea</taxon>
        <taxon>Toxocaridae</taxon>
        <taxon>Toxocara</taxon>
    </lineage>
</organism>
<evidence type="ECO:0000313" key="9">
    <source>
        <dbReference type="Proteomes" id="UP000050794"/>
    </source>
</evidence>
<gene>
    <name evidence="8" type="ORF">TCNE_LOCUS16349</name>
</gene>
<keyword evidence="3" id="KW-0649">Protein kinase inhibitor</keyword>
<keyword evidence="5" id="KW-0131">Cell cycle</keyword>
<name>A0A183V6H9_TOXCA</name>
<proteinExistence type="inferred from homology"/>
<dbReference type="AlphaFoldDB" id="A0A183V6H9"/>